<dbReference type="InterPro" id="IPR058245">
    <property type="entry name" value="NreC/VraR/RcsB-like_REC"/>
</dbReference>
<dbReference type="OrthoDB" id="1013073at2"/>
<evidence type="ECO:0000259" key="4">
    <source>
        <dbReference type="PROSITE" id="PS50043"/>
    </source>
</evidence>
<feature type="domain" description="Response regulatory" evidence="5">
    <location>
        <begin position="10"/>
        <end position="126"/>
    </location>
</feature>
<dbReference type="InterPro" id="IPR000792">
    <property type="entry name" value="Tscrpt_reg_LuxR_C"/>
</dbReference>
<keyword evidence="2" id="KW-0238">DNA-binding</keyword>
<dbReference type="InterPro" id="IPR051015">
    <property type="entry name" value="EvgA-like"/>
</dbReference>
<dbReference type="SMART" id="SM00421">
    <property type="entry name" value="HTH_LUXR"/>
    <property type="match status" value="1"/>
</dbReference>
<dbReference type="STRING" id="1416778.SAMN05443633_10136"/>
<dbReference type="SUPFAM" id="SSF46894">
    <property type="entry name" value="C-terminal effector domain of the bipartite response regulators"/>
    <property type="match status" value="1"/>
</dbReference>
<evidence type="ECO:0000259" key="5">
    <source>
        <dbReference type="PROSITE" id="PS50110"/>
    </source>
</evidence>
<organism evidence="6 7">
    <name type="scientific">Chryseobacterium arachidis</name>
    <dbReference type="NCBI Taxonomy" id="1416778"/>
    <lineage>
        <taxon>Bacteria</taxon>
        <taxon>Pseudomonadati</taxon>
        <taxon>Bacteroidota</taxon>
        <taxon>Flavobacteriia</taxon>
        <taxon>Flavobacteriales</taxon>
        <taxon>Weeksellaceae</taxon>
        <taxon>Chryseobacterium group</taxon>
        <taxon>Chryseobacterium</taxon>
    </lineage>
</organism>
<evidence type="ECO:0000256" key="1">
    <source>
        <dbReference type="ARBA" id="ARBA00022553"/>
    </source>
</evidence>
<evidence type="ECO:0000313" key="6">
    <source>
        <dbReference type="EMBL" id="SHE34127.1"/>
    </source>
</evidence>
<dbReference type="EMBL" id="FQUT01000001">
    <property type="protein sequence ID" value="SHE34127.1"/>
    <property type="molecule type" value="Genomic_DNA"/>
</dbReference>
<dbReference type="InterPro" id="IPR001789">
    <property type="entry name" value="Sig_transdc_resp-reg_receiver"/>
</dbReference>
<feature type="domain" description="HTH luxR-type" evidence="4">
    <location>
        <begin position="149"/>
        <end position="214"/>
    </location>
</feature>
<dbReference type="GO" id="GO:0000160">
    <property type="term" value="P:phosphorelay signal transduction system"/>
    <property type="evidence" value="ECO:0007669"/>
    <property type="project" value="InterPro"/>
</dbReference>
<dbReference type="SUPFAM" id="SSF52172">
    <property type="entry name" value="CheY-like"/>
    <property type="match status" value="1"/>
</dbReference>
<dbReference type="PRINTS" id="PR00038">
    <property type="entry name" value="HTHLUXR"/>
</dbReference>
<evidence type="ECO:0000256" key="3">
    <source>
        <dbReference type="PROSITE-ProRule" id="PRU00169"/>
    </source>
</evidence>
<dbReference type="AlphaFoldDB" id="A0A1M4SQA6"/>
<dbReference type="GO" id="GO:0006355">
    <property type="term" value="P:regulation of DNA-templated transcription"/>
    <property type="evidence" value="ECO:0007669"/>
    <property type="project" value="InterPro"/>
</dbReference>
<feature type="modified residue" description="4-aspartylphosphate" evidence="3">
    <location>
        <position position="61"/>
    </location>
</feature>
<dbReference type="Proteomes" id="UP000184518">
    <property type="component" value="Unassembled WGS sequence"/>
</dbReference>
<dbReference type="PANTHER" id="PTHR45566">
    <property type="entry name" value="HTH-TYPE TRANSCRIPTIONAL REGULATOR YHJB-RELATED"/>
    <property type="match status" value="1"/>
</dbReference>
<dbReference type="RefSeq" id="WP_072952610.1">
    <property type="nucleotide sequence ID" value="NZ_FQUT01000001.1"/>
</dbReference>
<dbReference type="InterPro" id="IPR016032">
    <property type="entry name" value="Sig_transdc_resp-reg_C-effctor"/>
</dbReference>
<evidence type="ECO:0000256" key="2">
    <source>
        <dbReference type="ARBA" id="ARBA00023125"/>
    </source>
</evidence>
<dbReference type="PROSITE" id="PS50110">
    <property type="entry name" value="RESPONSE_REGULATORY"/>
    <property type="match status" value="1"/>
</dbReference>
<dbReference type="PANTHER" id="PTHR45566:SF1">
    <property type="entry name" value="HTH-TYPE TRANSCRIPTIONAL REGULATOR YHJB-RELATED"/>
    <property type="match status" value="1"/>
</dbReference>
<dbReference type="Gene3D" id="3.40.50.2300">
    <property type="match status" value="1"/>
</dbReference>
<evidence type="ECO:0000313" key="7">
    <source>
        <dbReference type="Proteomes" id="UP000184518"/>
    </source>
</evidence>
<dbReference type="InterPro" id="IPR011006">
    <property type="entry name" value="CheY-like_superfamily"/>
</dbReference>
<accession>A0A1M4SQA6</accession>
<dbReference type="Pfam" id="PF00196">
    <property type="entry name" value="GerE"/>
    <property type="match status" value="1"/>
</dbReference>
<protein>
    <submittedName>
        <fullName evidence="6">Two component transcriptional regulator, LuxR family</fullName>
    </submittedName>
</protein>
<sequence>MNLLDKKPVSFLLADDHSLIRQGIVFLLEDTEWEYEVFHASNLQQLTESIQENSIDVAIIDAHFPDGNSLSVLPEIKKLKPEIKILIFTGIDEATHSLKFINAGADGFLSKLNEEEEIIKAIVQILNEGEYISPLTQRLLMNSINNRNLINPLAGLTARELQVAKMYADGYGNLEIANTLDVKQNTISTLKKRIFEKLNIDNIVQLIEMIKNHY</sequence>
<proteinExistence type="predicted"/>
<keyword evidence="7" id="KW-1185">Reference proteome</keyword>
<dbReference type="PROSITE" id="PS00622">
    <property type="entry name" value="HTH_LUXR_1"/>
    <property type="match status" value="1"/>
</dbReference>
<dbReference type="PROSITE" id="PS50043">
    <property type="entry name" value="HTH_LUXR_2"/>
    <property type="match status" value="1"/>
</dbReference>
<name>A0A1M4SQA6_9FLAO</name>
<dbReference type="CDD" id="cd17535">
    <property type="entry name" value="REC_NarL-like"/>
    <property type="match status" value="1"/>
</dbReference>
<reference evidence="7" key="1">
    <citation type="submission" date="2016-11" db="EMBL/GenBank/DDBJ databases">
        <authorList>
            <person name="Varghese N."/>
            <person name="Submissions S."/>
        </authorList>
    </citation>
    <scope>NUCLEOTIDE SEQUENCE [LARGE SCALE GENOMIC DNA]</scope>
    <source>
        <strain evidence="7">DSM 27619</strain>
    </source>
</reference>
<gene>
    <name evidence="6" type="ORF">SAMN05443633_10136</name>
</gene>
<dbReference type="SMART" id="SM00448">
    <property type="entry name" value="REC"/>
    <property type="match status" value="1"/>
</dbReference>
<keyword evidence="1 3" id="KW-0597">Phosphoprotein</keyword>
<dbReference type="Pfam" id="PF00072">
    <property type="entry name" value="Response_reg"/>
    <property type="match status" value="1"/>
</dbReference>
<dbReference type="GO" id="GO:0003677">
    <property type="term" value="F:DNA binding"/>
    <property type="evidence" value="ECO:0007669"/>
    <property type="project" value="UniProtKB-KW"/>
</dbReference>
<dbReference type="CDD" id="cd06170">
    <property type="entry name" value="LuxR_C_like"/>
    <property type="match status" value="1"/>
</dbReference>